<comment type="caution">
    <text evidence="1">The sequence shown here is derived from an EMBL/GenBank/DDBJ whole genome shotgun (WGS) entry which is preliminary data.</text>
</comment>
<evidence type="ECO:0000313" key="1">
    <source>
        <dbReference type="EMBL" id="KAI4369790.1"/>
    </source>
</evidence>
<name>A0ACB9QT41_9MYRT</name>
<proteinExistence type="predicted"/>
<dbReference type="EMBL" id="CM042884">
    <property type="protein sequence ID" value="KAI4369790.1"/>
    <property type="molecule type" value="Genomic_DNA"/>
</dbReference>
<dbReference type="Proteomes" id="UP001057402">
    <property type="component" value="Chromosome 5"/>
</dbReference>
<organism evidence="1 2">
    <name type="scientific">Melastoma candidum</name>
    <dbReference type="NCBI Taxonomy" id="119954"/>
    <lineage>
        <taxon>Eukaryota</taxon>
        <taxon>Viridiplantae</taxon>
        <taxon>Streptophyta</taxon>
        <taxon>Embryophyta</taxon>
        <taxon>Tracheophyta</taxon>
        <taxon>Spermatophyta</taxon>
        <taxon>Magnoliopsida</taxon>
        <taxon>eudicotyledons</taxon>
        <taxon>Gunneridae</taxon>
        <taxon>Pentapetalae</taxon>
        <taxon>rosids</taxon>
        <taxon>malvids</taxon>
        <taxon>Myrtales</taxon>
        <taxon>Melastomataceae</taxon>
        <taxon>Melastomatoideae</taxon>
        <taxon>Melastomateae</taxon>
        <taxon>Melastoma</taxon>
    </lineage>
</organism>
<keyword evidence="2" id="KW-1185">Reference proteome</keyword>
<protein>
    <submittedName>
        <fullName evidence="1">Uncharacterized protein</fullName>
    </submittedName>
</protein>
<reference evidence="2" key="1">
    <citation type="journal article" date="2023" name="Front. Plant Sci.">
        <title>Chromosomal-level genome assembly of Melastoma candidum provides insights into trichome evolution.</title>
        <authorList>
            <person name="Zhong Y."/>
            <person name="Wu W."/>
            <person name="Sun C."/>
            <person name="Zou P."/>
            <person name="Liu Y."/>
            <person name="Dai S."/>
            <person name="Zhou R."/>
        </authorList>
    </citation>
    <scope>NUCLEOTIDE SEQUENCE [LARGE SCALE GENOMIC DNA]</scope>
</reference>
<accession>A0ACB9QT41</accession>
<sequence length="607" mass="66765">MTAQVFVLMVLVGSCVVAAQKTSSNVTLGTSLSPRSSSPWLSPSGLYAMGFFAEGSPGFYKVGIFLAGIPERTIVWTANRDDPPVTDNFTLVFTAEGQLFLQSPQGDQTSIAAGLQLVQYASMLDSGNFAIFDVNGNIIWQSFSYPTDCLIQTQPLLTGNQLFSSMAVDNHATGIFRLKMQHDGNLIQYPINTPDTAPYSYYTSWTDGKGDNVSLRFDIDGHLYLMNSFGSNIRNITPGGLPTKGMTYMFRLDPDGLMRLYSHNLTQNTNWSVVWNSTSDKCDPKGLCGLNGYCVLVNNDAECRCIPGFDFVMPGNWSAGCARNTSDSTCASIGAESGYSMQAVDNSTWEDDSYSTMVTVDKQSCSSACLGDCNCEAALFSQGQCRKQRLPLRYGRRQVTDPTSALIKVGPADMIVPGRNFPQGNRKEVRKDVLIVGASLAGIGFIVMVISLFVIYRGTVWTYRKICDKIDIELGDDVAPRSFSYAQLEIITDNFKEQIGRGRNVNWELPKKEAVLQDWVTECCLNGNVQEITKLDEKADRQQFGNAIRTGLWCIMDEATLRPTMKKVLWMLEGNTEVPMPPLHSLLSDADSSTSSSVTAQPDSRDI</sequence>
<evidence type="ECO:0000313" key="2">
    <source>
        <dbReference type="Proteomes" id="UP001057402"/>
    </source>
</evidence>
<gene>
    <name evidence="1" type="ORF">MLD38_018194</name>
</gene>